<dbReference type="AlphaFoldDB" id="A0A4S2HB60"/>
<dbReference type="Pfam" id="PF06155">
    <property type="entry name" value="GBBH-like_N"/>
    <property type="match status" value="1"/>
</dbReference>
<gene>
    <name evidence="4" type="ORF">E5162_08670</name>
</gene>
<name>A0A4S2HB60_9PROT</name>
<dbReference type="PANTHER" id="PTHR35303:SF5">
    <property type="entry name" value="OS02G0197800 PROTEIN"/>
    <property type="match status" value="1"/>
</dbReference>
<protein>
    <submittedName>
        <fullName evidence="4">DUF971 domain-containing protein</fullName>
    </submittedName>
</protein>
<evidence type="ECO:0000256" key="2">
    <source>
        <dbReference type="ARBA" id="ARBA00023004"/>
    </source>
</evidence>
<dbReference type="Gene3D" id="3.30.2020.30">
    <property type="match status" value="1"/>
</dbReference>
<accession>A0A4S2HB60</accession>
<sequence>MAERAWPIQLIFKSAERELRVTFEGGEERRIPFELLRVESPSAEVQGHGPGQKKWLTGKDAVEVTAADPVGRYAVRLTFSDGHDSGIFSWDYLYELGEDPEARLTEHHDAAANATGRSR</sequence>
<dbReference type="EMBL" id="SRXV01000002">
    <property type="protein sequence ID" value="TGY93126.1"/>
    <property type="molecule type" value="Genomic_DNA"/>
</dbReference>
<keyword evidence="5" id="KW-1185">Reference proteome</keyword>
<dbReference type="Proteomes" id="UP000305451">
    <property type="component" value="Unassembled WGS sequence"/>
</dbReference>
<dbReference type="PANTHER" id="PTHR35303">
    <property type="entry name" value="OS02G0197800 PROTEIN"/>
    <property type="match status" value="1"/>
</dbReference>
<dbReference type="InterPro" id="IPR010376">
    <property type="entry name" value="GBBH-like_N"/>
</dbReference>
<keyword evidence="1" id="KW-0479">Metal-binding</keyword>
<comment type="caution">
    <text evidence="4">The sequence shown here is derived from an EMBL/GenBank/DDBJ whole genome shotgun (WGS) entry which is preliminary data.</text>
</comment>
<evidence type="ECO:0000313" key="5">
    <source>
        <dbReference type="Proteomes" id="UP000305451"/>
    </source>
</evidence>
<evidence type="ECO:0000259" key="3">
    <source>
        <dbReference type="Pfam" id="PF06155"/>
    </source>
</evidence>
<keyword evidence="2" id="KW-0408">Iron</keyword>
<reference evidence="4 5" key="1">
    <citation type="journal article" date="2013" name="Int. J. Syst. Evol. Microbiol.">
        <title>Marinicauda pacifica gen. nov., sp. nov., a prosthecate alphaproteobacterium of the family Hyphomonadaceae isolated from deep seawater.</title>
        <authorList>
            <person name="Zhang X.Y."/>
            <person name="Li G.W."/>
            <person name="Wang C.S."/>
            <person name="Zhang Y.J."/>
            <person name="Xu X.W."/>
            <person name="Li H."/>
            <person name="Liu A."/>
            <person name="Liu C."/>
            <person name="Xie B.B."/>
            <person name="Qin Q.L."/>
            <person name="Xu Z."/>
            <person name="Chen X.L."/>
            <person name="Zhou B.C."/>
            <person name="Zhang Y.Z."/>
        </authorList>
    </citation>
    <scope>NUCLEOTIDE SEQUENCE [LARGE SCALE GENOMIC DNA]</scope>
    <source>
        <strain evidence="4 5">P-1 km-3</strain>
    </source>
</reference>
<evidence type="ECO:0000256" key="1">
    <source>
        <dbReference type="ARBA" id="ARBA00022723"/>
    </source>
</evidence>
<dbReference type="GO" id="GO:0046872">
    <property type="term" value="F:metal ion binding"/>
    <property type="evidence" value="ECO:0007669"/>
    <property type="project" value="UniProtKB-KW"/>
</dbReference>
<feature type="domain" description="Gamma-butyrobetaine hydroxylase-like N-terminal" evidence="3">
    <location>
        <begin position="13"/>
        <end position="94"/>
    </location>
</feature>
<dbReference type="OrthoDB" id="9794178at2"/>
<proteinExistence type="predicted"/>
<evidence type="ECO:0000313" key="4">
    <source>
        <dbReference type="EMBL" id="TGY93126.1"/>
    </source>
</evidence>
<dbReference type="RefSeq" id="WP_135944843.1">
    <property type="nucleotide sequence ID" value="NZ_BMEI01000002.1"/>
</dbReference>
<dbReference type="InterPro" id="IPR038492">
    <property type="entry name" value="GBBH-like_N_sf"/>
</dbReference>
<organism evidence="4 5">
    <name type="scientific">Marinicauda pacifica</name>
    <dbReference type="NCBI Taxonomy" id="1133559"/>
    <lineage>
        <taxon>Bacteria</taxon>
        <taxon>Pseudomonadati</taxon>
        <taxon>Pseudomonadota</taxon>
        <taxon>Alphaproteobacteria</taxon>
        <taxon>Maricaulales</taxon>
        <taxon>Maricaulaceae</taxon>
        <taxon>Marinicauda</taxon>
    </lineage>
</organism>